<keyword evidence="1" id="KW-0812">Transmembrane</keyword>
<dbReference type="Pfam" id="PF00990">
    <property type="entry name" value="GGDEF"/>
    <property type="match status" value="1"/>
</dbReference>
<dbReference type="SUPFAM" id="SSF141868">
    <property type="entry name" value="EAL domain-like"/>
    <property type="match status" value="1"/>
</dbReference>
<evidence type="ECO:0000313" key="4">
    <source>
        <dbReference type="EMBL" id="SHM51158.1"/>
    </source>
</evidence>
<dbReference type="FunFam" id="3.20.20.450:FF:000001">
    <property type="entry name" value="Cyclic di-GMP phosphodiesterase yahA"/>
    <property type="match status" value="1"/>
</dbReference>
<dbReference type="Proteomes" id="UP000184038">
    <property type="component" value="Unassembled WGS sequence"/>
</dbReference>
<dbReference type="Pfam" id="PF00563">
    <property type="entry name" value="EAL"/>
    <property type="match status" value="1"/>
</dbReference>
<feature type="transmembrane region" description="Helical" evidence="1">
    <location>
        <begin position="20"/>
        <end position="43"/>
    </location>
</feature>
<dbReference type="InterPro" id="IPR035919">
    <property type="entry name" value="EAL_sf"/>
</dbReference>
<evidence type="ECO:0000259" key="2">
    <source>
        <dbReference type="PROSITE" id="PS50883"/>
    </source>
</evidence>
<dbReference type="InterPro" id="IPR043128">
    <property type="entry name" value="Rev_trsase/Diguanyl_cyclase"/>
</dbReference>
<evidence type="ECO:0000256" key="1">
    <source>
        <dbReference type="SAM" id="Phobius"/>
    </source>
</evidence>
<dbReference type="SMART" id="SM00267">
    <property type="entry name" value="GGDEF"/>
    <property type="match status" value="1"/>
</dbReference>
<dbReference type="EMBL" id="FRCP01000011">
    <property type="protein sequence ID" value="SHM51158.1"/>
    <property type="molecule type" value="Genomic_DNA"/>
</dbReference>
<dbReference type="InterPro" id="IPR052155">
    <property type="entry name" value="Biofilm_reg_signaling"/>
</dbReference>
<sequence length="527" mass="60112">MTMEFGILGSGNTIYEIDTTLWNILIVVFVALILVIIALIIAIKKGKNAQYHASLTEARLKESYSKLEIAYKEVSLTQKELSTKYEELKRSEENNRKIAYTDYLTELPNRTAFSERLDHVMNTLRKEEVVAIMYIDLDNFKNINDILGHSYGDELLIDVTHRLKQAIDENDYLARFGGDEFIVLSQNIGDIGLYEEKIRKIQKVFSYPFVLSLKEFFVTISIGVAYAPRDGKTTQSLIKNVDLAMYTAKENGKNTYCFYSESINKRLMNKIEMQSELRQAIDHDEFEVFYQAQIDLETDAIAGFEALVRWNHPIKGLIVPGEFIPIAEQTGLIVPIGKWVMQEACKQLKRWENKGFTNITMSVNLSGRQFFDTDLVAMVKETIDTTGINPTNLELEITETVVLDNIEYSIDVIEQIKAFGVRFSLDDFGTGYSAMNYLRMLPVSNLKIDKSFLDRLIENQCDQKIVSSIINLAKNLEMDVVAEGVEYEAQADFLRSVDCKLAQGFLYSKPLPQADANELLGKYNNEV</sequence>
<dbReference type="SUPFAM" id="SSF55073">
    <property type="entry name" value="Nucleotide cyclase"/>
    <property type="match status" value="1"/>
</dbReference>
<dbReference type="OrthoDB" id="9805474at2"/>
<keyword evidence="1" id="KW-1133">Transmembrane helix</keyword>
<dbReference type="PANTHER" id="PTHR44757:SF2">
    <property type="entry name" value="BIOFILM ARCHITECTURE MAINTENANCE PROTEIN MBAA"/>
    <property type="match status" value="1"/>
</dbReference>
<dbReference type="InterPro" id="IPR001633">
    <property type="entry name" value="EAL_dom"/>
</dbReference>
<dbReference type="PROSITE" id="PS50883">
    <property type="entry name" value="EAL"/>
    <property type="match status" value="1"/>
</dbReference>
<feature type="domain" description="EAL" evidence="2">
    <location>
        <begin position="270"/>
        <end position="524"/>
    </location>
</feature>
<dbReference type="PROSITE" id="PS50887">
    <property type="entry name" value="GGDEF"/>
    <property type="match status" value="1"/>
</dbReference>
<dbReference type="RefSeq" id="WP_073287601.1">
    <property type="nucleotide sequence ID" value="NZ_FRCP01000011.1"/>
</dbReference>
<dbReference type="PANTHER" id="PTHR44757">
    <property type="entry name" value="DIGUANYLATE CYCLASE DGCP"/>
    <property type="match status" value="1"/>
</dbReference>
<dbReference type="CDD" id="cd01948">
    <property type="entry name" value="EAL"/>
    <property type="match status" value="1"/>
</dbReference>
<feature type="domain" description="GGDEF" evidence="3">
    <location>
        <begin position="128"/>
        <end position="261"/>
    </location>
</feature>
<evidence type="ECO:0000259" key="3">
    <source>
        <dbReference type="PROSITE" id="PS50887"/>
    </source>
</evidence>
<dbReference type="AlphaFoldDB" id="A0A1M7JDW9"/>
<dbReference type="InterPro" id="IPR000160">
    <property type="entry name" value="GGDEF_dom"/>
</dbReference>
<gene>
    <name evidence="4" type="ORF">SAMN02746066_02211</name>
</gene>
<keyword evidence="1" id="KW-0472">Membrane</keyword>
<organism evidence="4 5">
    <name type="scientific">Anaerosporobacter mobilis DSM 15930</name>
    <dbReference type="NCBI Taxonomy" id="1120996"/>
    <lineage>
        <taxon>Bacteria</taxon>
        <taxon>Bacillati</taxon>
        <taxon>Bacillota</taxon>
        <taxon>Clostridia</taxon>
        <taxon>Lachnospirales</taxon>
        <taxon>Lachnospiraceae</taxon>
        <taxon>Anaerosporobacter</taxon>
    </lineage>
</organism>
<dbReference type="CDD" id="cd01949">
    <property type="entry name" value="GGDEF"/>
    <property type="match status" value="1"/>
</dbReference>
<proteinExistence type="predicted"/>
<reference evidence="4 5" key="1">
    <citation type="submission" date="2016-11" db="EMBL/GenBank/DDBJ databases">
        <authorList>
            <person name="Jaros S."/>
            <person name="Januszkiewicz K."/>
            <person name="Wedrychowicz H."/>
        </authorList>
    </citation>
    <scope>NUCLEOTIDE SEQUENCE [LARGE SCALE GENOMIC DNA]</scope>
    <source>
        <strain evidence="4 5">DSM 15930</strain>
    </source>
</reference>
<dbReference type="STRING" id="1120996.SAMN02746066_02211"/>
<name>A0A1M7JDW9_9FIRM</name>
<dbReference type="InterPro" id="IPR029787">
    <property type="entry name" value="Nucleotide_cyclase"/>
</dbReference>
<keyword evidence="5" id="KW-1185">Reference proteome</keyword>
<evidence type="ECO:0000313" key="5">
    <source>
        <dbReference type="Proteomes" id="UP000184038"/>
    </source>
</evidence>
<dbReference type="SMART" id="SM00052">
    <property type="entry name" value="EAL"/>
    <property type="match status" value="1"/>
</dbReference>
<protein>
    <submittedName>
        <fullName evidence="4">Diguanylate cyclase (GGDEF) domain-containing protein</fullName>
    </submittedName>
</protein>
<dbReference type="NCBIfam" id="TIGR00254">
    <property type="entry name" value="GGDEF"/>
    <property type="match status" value="1"/>
</dbReference>
<dbReference type="Gene3D" id="3.20.20.450">
    <property type="entry name" value="EAL domain"/>
    <property type="match status" value="1"/>
</dbReference>
<accession>A0A1M7JDW9</accession>
<dbReference type="Gene3D" id="3.30.70.270">
    <property type="match status" value="1"/>
</dbReference>